<sequence length="501" mass="57584">MPAQSLRDLWDPSPPPPEDWELEEEAIRREWEYDRIVNEEIDVYGLKWYEVKWRDWHRNDATRTNTTWQRTLNDGNDGRAQKEWDRKRANDRAKKAKESPDVKVGIEAGQPWHEDATVEMQDAYEEKLAERRRRGPRDYANWDAIQHITQTVRDSSSDEGDRSRSIESTTLSHGRTSQRRLLRPGSQHHDPPPQSHPQKKRNPYKEIEARWLQATKRAHAAPVYIVPESSAQDVPPGLEDLEYCEQHYVRTEGVSPPLPDLLVGCDCQTGCKSAKRCDCQHESAVINEASERRFAYNKEGIFKFILPAGGVVIECNSVCTCPTTCQNRIAQQPRDVPMEVFYAGDHGWGVCTRVDLSVGKVLGVYTGKLIHRQDAEDLSDEHRSYIFDLDVQEMDHEDDSVQHYSVDSLHHGNWSRFINHSCDPNTKVYPVVWDTVIEQNQPYLAFVVTKNITAGMELTIDYNPREAIMQQMGKSKGKTRVPEGAKPCMCGTEKCRGWVMV</sequence>
<dbReference type="GO" id="GO:0008270">
    <property type="term" value="F:zinc ion binding"/>
    <property type="evidence" value="ECO:0007669"/>
    <property type="project" value="InterPro"/>
</dbReference>
<feature type="domain" description="SET" evidence="9">
    <location>
        <begin position="336"/>
        <end position="463"/>
    </location>
</feature>
<keyword evidence="3" id="KW-0489">Methyltransferase</keyword>
<dbReference type="InterPro" id="IPR001214">
    <property type="entry name" value="SET_dom"/>
</dbReference>
<evidence type="ECO:0000313" key="13">
    <source>
        <dbReference type="Proteomes" id="UP000076727"/>
    </source>
</evidence>
<evidence type="ECO:0000256" key="8">
    <source>
        <dbReference type="SAM" id="MobiDB-lite"/>
    </source>
</evidence>
<dbReference type="GO" id="GO:0042054">
    <property type="term" value="F:histone methyltransferase activity"/>
    <property type="evidence" value="ECO:0007669"/>
    <property type="project" value="InterPro"/>
</dbReference>
<name>A0A165P2K5_9APHY</name>
<dbReference type="STRING" id="1314783.A0A165P2K5"/>
<dbReference type="GO" id="GO:0032259">
    <property type="term" value="P:methylation"/>
    <property type="evidence" value="ECO:0007669"/>
    <property type="project" value="UniProtKB-KW"/>
</dbReference>
<feature type="domain" description="Pre-SET" evidence="10">
    <location>
        <begin position="263"/>
        <end position="333"/>
    </location>
</feature>
<dbReference type="Pfam" id="PF05033">
    <property type="entry name" value="Pre-SET"/>
    <property type="match status" value="1"/>
</dbReference>
<keyword evidence="7" id="KW-0862">Zinc</keyword>
<dbReference type="AlphaFoldDB" id="A0A165P2K5"/>
<dbReference type="OrthoDB" id="308383at2759"/>
<evidence type="ECO:0000256" key="6">
    <source>
        <dbReference type="ARBA" id="ARBA00022723"/>
    </source>
</evidence>
<dbReference type="InterPro" id="IPR007728">
    <property type="entry name" value="Pre-SET_dom"/>
</dbReference>
<evidence type="ECO:0000259" key="9">
    <source>
        <dbReference type="PROSITE" id="PS50280"/>
    </source>
</evidence>
<dbReference type="SMART" id="SM00317">
    <property type="entry name" value="SET"/>
    <property type="match status" value="1"/>
</dbReference>
<comment type="subcellular location">
    <subcellularLocation>
        <location evidence="1">Chromosome</location>
    </subcellularLocation>
</comment>
<keyword evidence="5" id="KW-0949">S-adenosyl-L-methionine</keyword>
<dbReference type="GO" id="GO:0005694">
    <property type="term" value="C:chromosome"/>
    <property type="evidence" value="ECO:0007669"/>
    <property type="project" value="UniProtKB-SubCell"/>
</dbReference>
<evidence type="ECO:0000256" key="2">
    <source>
        <dbReference type="ARBA" id="ARBA00022454"/>
    </source>
</evidence>
<keyword evidence="6" id="KW-0479">Metal-binding</keyword>
<evidence type="ECO:0000259" key="11">
    <source>
        <dbReference type="PROSITE" id="PS50868"/>
    </source>
</evidence>
<keyword evidence="13" id="KW-1185">Reference proteome</keyword>
<evidence type="ECO:0000259" key="10">
    <source>
        <dbReference type="PROSITE" id="PS50867"/>
    </source>
</evidence>
<dbReference type="Proteomes" id="UP000076727">
    <property type="component" value="Unassembled WGS sequence"/>
</dbReference>
<feature type="domain" description="Post-SET" evidence="11">
    <location>
        <begin position="484"/>
        <end position="500"/>
    </location>
</feature>
<dbReference type="SUPFAM" id="SSF82199">
    <property type="entry name" value="SET domain"/>
    <property type="match status" value="1"/>
</dbReference>
<evidence type="ECO:0000256" key="7">
    <source>
        <dbReference type="ARBA" id="ARBA00022833"/>
    </source>
</evidence>
<dbReference type="PROSITE" id="PS50867">
    <property type="entry name" value="PRE_SET"/>
    <property type="match status" value="1"/>
</dbReference>
<dbReference type="EMBL" id="KV429074">
    <property type="protein sequence ID" value="KZT67682.1"/>
    <property type="molecule type" value="Genomic_DNA"/>
</dbReference>
<dbReference type="InterPro" id="IPR046341">
    <property type="entry name" value="SET_dom_sf"/>
</dbReference>
<evidence type="ECO:0000256" key="5">
    <source>
        <dbReference type="ARBA" id="ARBA00022691"/>
    </source>
</evidence>
<evidence type="ECO:0000256" key="3">
    <source>
        <dbReference type="ARBA" id="ARBA00022603"/>
    </source>
</evidence>
<keyword evidence="2" id="KW-0158">Chromosome</keyword>
<organism evidence="12 13">
    <name type="scientific">Daedalea quercina L-15889</name>
    <dbReference type="NCBI Taxonomy" id="1314783"/>
    <lineage>
        <taxon>Eukaryota</taxon>
        <taxon>Fungi</taxon>
        <taxon>Dikarya</taxon>
        <taxon>Basidiomycota</taxon>
        <taxon>Agaricomycotina</taxon>
        <taxon>Agaricomycetes</taxon>
        <taxon>Polyporales</taxon>
        <taxon>Fomitopsis</taxon>
    </lineage>
</organism>
<feature type="compositionally biased region" description="Basic and acidic residues" evidence="8">
    <location>
        <begin position="155"/>
        <end position="165"/>
    </location>
</feature>
<dbReference type="SMART" id="SM00468">
    <property type="entry name" value="PreSET"/>
    <property type="match status" value="1"/>
</dbReference>
<dbReference type="Gene3D" id="2.170.270.10">
    <property type="entry name" value="SET domain"/>
    <property type="match status" value="1"/>
</dbReference>
<dbReference type="PANTHER" id="PTHR46223">
    <property type="entry name" value="HISTONE-LYSINE N-METHYLTRANSFERASE SUV39H"/>
    <property type="match status" value="1"/>
</dbReference>
<feature type="region of interest" description="Disordered" evidence="8">
    <location>
        <begin position="69"/>
        <end position="117"/>
    </location>
</feature>
<dbReference type="Pfam" id="PF00856">
    <property type="entry name" value="SET"/>
    <property type="match status" value="1"/>
</dbReference>
<dbReference type="PROSITE" id="PS50280">
    <property type="entry name" value="SET"/>
    <property type="match status" value="1"/>
</dbReference>
<feature type="region of interest" description="Disordered" evidence="8">
    <location>
        <begin position="1"/>
        <end position="20"/>
    </location>
</feature>
<keyword evidence="4" id="KW-0808">Transferase</keyword>
<dbReference type="GO" id="GO:0005634">
    <property type="term" value="C:nucleus"/>
    <property type="evidence" value="ECO:0007669"/>
    <property type="project" value="InterPro"/>
</dbReference>
<gene>
    <name evidence="12" type="ORF">DAEQUDRAFT_713255</name>
</gene>
<feature type="compositionally biased region" description="Basic and acidic residues" evidence="8">
    <location>
        <begin position="76"/>
        <end position="101"/>
    </location>
</feature>
<evidence type="ECO:0000256" key="4">
    <source>
        <dbReference type="ARBA" id="ARBA00022679"/>
    </source>
</evidence>
<dbReference type="InterPro" id="IPR003616">
    <property type="entry name" value="Post-SET_dom"/>
</dbReference>
<feature type="region of interest" description="Disordered" evidence="8">
    <location>
        <begin position="150"/>
        <end position="203"/>
    </location>
</feature>
<dbReference type="PANTHER" id="PTHR46223:SF3">
    <property type="entry name" value="HISTONE-LYSINE N-METHYLTRANSFERASE SET-23"/>
    <property type="match status" value="1"/>
</dbReference>
<reference evidence="12 13" key="1">
    <citation type="journal article" date="2016" name="Mol. Biol. Evol.">
        <title>Comparative Genomics of Early-Diverging Mushroom-Forming Fungi Provides Insights into the Origins of Lignocellulose Decay Capabilities.</title>
        <authorList>
            <person name="Nagy L.G."/>
            <person name="Riley R."/>
            <person name="Tritt A."/>
            <person name="Adam C."/>
            <person name="Daum C."/>
            <person name="Floudas D."/>
            <person name="Sun H."/>
            <person name="Yadav J.S."/>
            <person name="Pangilinan J."/>
            <person name="Larsson K.H."/>
            <person name="Matsuura K."/>
            <person name="Barry K."/>
            <person name="Labutti K."/>
            <person name="Kuo R."/>
            <person name="Ohm R.A."/>
            <person name="Bhattacharya S.S."/>
            <person name="Shirouzu T."/>
            <person name="Yoshinaga Y."/>
            <person name="Martin F.M."/>
            <person name="Grigoriev I.V."/>
            <person name="Hibbett D.S."/>
        </authorList>
    </citation>
    <scope>NUCLEOTIDE SEQUENCE [LARGE SCALE GENOMIC DNA]</scope>
    <source>
        <strain evidence="12 13">L-15889</strain>
    </source>
</reference>
<protein>
    <submittedName>
        <fullName evidence="12">SET domain-containing protein</fullName>
    </submittedName>
</protein>
<evidence type="ECO:0000256" key="1">
    <source>
        <dbReference type="ARBA" id="ARBA00004286"/>
    </source>
</evidence>
<accession>A0A165P2K5</accession>
<evidence type="ECO:0000313" key="12">
    <source>
        <dbReference type="EMBL" id="KZT67682.1"/>
    </source>
</evidence>
<dbReference type="InterPro" id="IPR050973">
    <property type="entry name" value="H3K9_Histone-Lys_N-MTase"/>
</dbReference>
<proteinExistence type="predicted"/>
<dbReference type="PROSITE" id="PS50868">
    <property type="entry name" value="POST_SET"/>
    <property type="match status" value="1"/>
</dbReference>